<dbReference type="KEGG" id="caua:113043632"/>
<sequence>MTSANQTGAERECLDLAPAGGGTHDTHTTPERRDARPGSDAAFMDQEGPAFSVEEKESDFSAHELIPSSAHTSGSGQHLCEGLKYLTTSTTPKPAQAFLQETTASQTPDAGPEASLEEQRSDQEDLRRDEETFRTQRSCGCEPEQGMPAVVVTRAEEVSSDQAEDKHLSVMLEDMIHSDSSRNASPSNGTDLSSSDLLSLRSDTVSLLSEAAISCKSDEQEGPEEDTRSIAASSVMSLFQRVQMDPIEKEWLRCAALGNTATLYLLLQQDPTLVSKKFTALHWAAKQGRVEMVDMMARSGADVNQRAHGGYTPLHLASLHGHDKIIQLLINNYNAKVNVRDYHGKMAAHYWSGSRDIFTEHRSHSGTYLLSSV</sequence>
<dbReference type="Pfam" id="PF12796">
    <property type="entry name" value="Ank_2"/>
    <property type="match status" value="1"/>
</dbReference>
<dbReference type="Proteomes" id="UP000515129">
    <property type="component" value="Chromosome 25"/>
</dbReference>
<reference evidence="7" key="1">
    <citation type="submission" date="2025-08" db="UniProtKB">
        <authorList>
            <consortium name="RefSeq"/>
        </authorList>
    </citation>
    <scope>IDENTIFICATION</scope>
    <source>
        <strain evidence="7">Wakin</strain>
        <tissue evidence="7">Muscle</tissue>
    </source>
</reference>
<feature type="compositionally biased region" description="Basic and acidic residues" evidence="5">
    <location>
        <begin position="117"/>
        <end position="134"/>
    </location>
</feature>
<feature type="region of interest" description="Disordered" evidence="5">
    <location>
        <begin position="91"/>
        <end position="142"/>
    </location>
</feature>
<evidence type="ECO:0000313" key="7">
    <source>
        <dbReference type="RefSeq" id="XP_026058917.1"/>
    </source>
</evidence>
<dbReference type="AlphaFoldDB" id="A0A6P6JH10"/>
<comment type="similarity">
    <text evidence="3">Belongs to the SOWAH family.</text>
</comment>
<organism evidence="6 7">
    <name type="scientific">Carassius auratus</name>
    <name type="common">Goldfish</name>
    <dbReference type="NCBI Taxonomy" id="7957"/>
    <lineage>
        <taxon>Eukaryota</taxon>
        <taxon>Metazoa</taxon>
        <taxon>Chordata</taxon>
        <taxon>Craniata</taxon>
        <taxon>Vertebrata</taxon>
        <taxon>Euteleostomi</taxon>
        <taxon>Actinopterygii</taxon>
        <taxon>Neopterygii</taxon>
        <taxon>Teleostei</taxon>
        <taxon>Ostariophysi</taxon>
        <taxon>Cypriniformes</taxon>
        <taxon>Cyprinidae</taxon>
        <taxon>Cyprininae</taxon>
        <taxon>Carassius</taxon>
    </lineage>
</organism>
<protein>
    <submittedName>
        <fullName evidence="7">Ankyrin repeat domain-containing protein SOWAHB isoform X1</fullName>
    </submittedName>
</protein>
<dbReference type="PROSITE" id="PS50088">
    <property type="entry name" value="ANK_REPEAT"/>
    <property type="match status" value="2"/>
</dbReference>
<evidence type="ECO:0000256" key="2">
    <source>
        <dbReference type="ARBA" id="ARBA00023043"/>
    </source>
</evidence>
<name>A0A6P6JH10_CARAU</name>
<accession>A0A6P6JH10</accession>
<feature type="compositionally biased region" description="Basic and acidic residues" evidence="5">
    <location>
        <begin position="53"/>
        <end position="62"/>
    </location>
</feature>
<dbReference type="PANTHER" id="PTHR14491">
    <property type="entry name" value="SOSONDOWAH, ISOFORM G"/>
    <property type="match status" value="1"/>
</dbReference>
<dbReference type="PROSITE" id="PS50297">
    <property type="entry name" value="ANK_REP_REGION"/>
    <property type="match status" value="2"/>
</dbReference>
<feature type="region of interest" description="Disordered" evidence="5">
    <location>
        <begin position="1"/>
        <end position="77"/>
    </location>
</feature>
<evidence type="ECO:0000313" key="6">
    <source>
        <dbReference type="Proteomes" id="UP000515129"/>
    </source>
</evidence>
<dbReference type="SMART" id="SM00248">
    <property type="entry name" value="ANK"/>
    <property type="match status" value="2"/>
</dbReference>
<dbReference type="GeneID" id="113043632"/>
<feature type="compositionally biased region" description="Polar residues" evidence="5">
    <location>
        <begin position="91"/>
        <end position="108"/>
    </location>
</feature>
<evidence type="ECO:0000256" key="1">
    <source>
        <dbReference type="ARBA" id="ARBA00022737"/>
    </source>
</evidence>
<keyword evidence="2 4" id="KW-0040">ANK repeat</keyword>
<dbReference type="RefSeq" id="XP_026058917.1">
    <property type="nucleotide sequence ID" value="XM_026203132.1"/>
</dbReference>
<feature type="compositionally biased region" description="Basic and acidic residues" evidence="5">
    <location>
        <begin position="24"/>
        <end position="37"/>
    </location>
</feature>
<feature type="repeat" description="ANK" evidence="4">
    <location>
        <begin position="276"/>
        <end position="308"/>
    </location>
</feature>
<evidence type="ECO:0000256" key="3">
    <source>
        <dbReference type="ARBA" id="ARBA00038122"/>
    </source>
</evidence>
<evidence type="ECO:0000256" key="5">
    <source>
        <dbReference type="SAM" id="MobiDB-lite"/>
    </source>
</evidence>
<gene>
    <name evidence="7" type="primary">LOC113043632</name>
</gene>
<dbReference type="InterPro" id="IPR036770">
    <property type="entry name" value="Ankyrin_rpt-contain_sf"/>
</dbReference>
<feature type="repeat" description="ANK" evidence="4">
    <location>
        <begin position="309"/>
        <end position="342"/>
    </location>
</feature>
<dbReference type="InterPro" id="IPR002110">
    <property type="entry name" value="Ankyrin_rpt"/>
</dbReference>
<dbReference type="PANTHER" id="PTHR14491:SF9">
    <property type="entry name" value="ANKYRIN REPEAT DOMAIN-CONTAINING PROTEIN SOWAHB-LIKE"/>
    <property type="match status" value="1"/>
</dbReference>
<dbReference type="Gene3D" id="1.25.40.20">
    <property type="entry name" value="Ankyrin repeat-containing domain"/>
    <property type="match status" value="1"/>
</dbReference>
<proteinExistence type="inferred from homology"/>
<evidence type="ECO:0000256" key="4">
    <source>
        <dbReference type="PROSITE-ProRule" id="PRU00023"/>
    </source>
</evidence>
<dbReference type="OrthoDB" id="60433at2759"/>
<keyword evidence="1" id="KW-0677">Repeat</keyword>
<dbReference type="SUPFAM" id="SSF48403">
    <property type="entry name" value="Ankyrin repeat"/>
    <property type="match status" value="1"/>
</dbReference>
<keyword evidence="6" id="KW-1185">Reference proteome</keyword>